<sequence>MEEAGGHSEPAAAPPSSVAVDPAEASEAERLGCREFFVGKANKTPERYLRIRNHMVQAWAAQRPQYLTKIKARAGLKGCGDVNAIGRVHAFLESAGVINSGAEAARRKPAANGAPQPQRQRRRWSNGSSLSPHSDDDDGSGGDFGGHVANGAALSTGRRRRVRGEDGGWVDVDELHGGRVISHDVVERYADDDGDYNCSSPSSDEGAPRRSKRPKKTGGDRAGAARWMSSSNSEFRLIPCRAFGAPAAPAAPFAVRISAASLVLMDLHAHLMYTEIIGLLGGQFRADEGVVDVEVAFPCRSTSTTTECEMDPASEVEARKVFSAGGRQVVGWFHSHPTFEATPSVRDIHNQHAYQMLCRRSSDQIEPFVGAIVDIQMFYVVPRARAGGDGSNGGGGGGGGGGGDAADGVPYQVTYEVTKQDAVPDDLVESMERLIETHAGLVHRADLAKRFRRNEAMTALEKLAISMRWRWADGARAHWDGLVAARLRPLLQRHFCRGPASAQPSPAASAARGAAKRAAASPAALLARSLATVSDAPPSRRPLHAHYPVVPGSLTAHLQLRTGEVFTGGSFGAPTAVVGETVFTSSLVGYPESMSDPSYRGQLLVFTQPLIGNYGVPGRALDQYGLLKYFESEKIQCTGIVVSDYATKYSHWNAVESLSEWCEREGIPAITGVDTRALVHILRGQGSTLGSLSVGAQPLDAAKIAWTDPNADNLVAQASTTEIRVFNPDGDVHVALVDCGVKYNIIRSLCDQGARVTLVPWNHDLVNSLDAFDGIFISNGPGSPSCCTETIAQLRHAFQVYQRPIFGICMGNQLMGLAAGLDVYKMPFGNRGHNQPAIDLTNGRCVITSQNHGYALNDTKMPAGWDRFYVNANDGSNEGIRHLEKPFRSVQFHPESKGGPLDTHFLFAEFVADVRAAKQAGIPATMLADESAQPAVATA</sequence>
<gene>
    <name evidence="1" type="primary">CPA1</name>
    <name evidence="1" type="ORF">IWQ57_002159</name>
</gene>
<comment type="caution">
    <text evidence="1">The sequence shown here is derived from an EMBL/GenBank/DDBJ whole genome shotgun (WGS) entry which is preliminary data.</text>
</comment>
<keyword evidence="2" id="KW-1185">Reference proteome</keyword>
<dbReference type="EC" id="6.3.5.5" evidence="1"/>
<dbReference type="EMBL" id="JANBUJ010000518">
    <property type="protein sequence ID" value="KAJ2771559.1"/>
    <property type="molecule type" value="Genomic_DNA"/>
</dbReference>
<protein>
    <submittedName>
        <fullName evidence="1">Multifunctional pyrimidine synthesis protein CAD</fullName>
        <ecNumber evidence="1">6.3.5.5</ecNumber>
    </submittedName>
</protein>
<reference evidence="1" key="1">
    <citation type="submission" date="2022-07" db="EMBL/GenBank/DDBJ databases">
        <title>Phylogenomic reconstructions and comparative analyses of Kickxellomycotina fungi.</title>
        <authorList>
            <person name="Reynolds N.K."/>
            <person name="Stajich J.E."/>
            <person name="Barry K."/>
            <person name="Grigoriev I.V."/>
            <person name="Crous P."/>
            <person name="Smith M.E."/>
        </authorList>
    </citation>
    <scope>NUCLEOTIDE SEQUENCE</scope>
    <source>
        <strain evidence="1">CBS 109366</strain>
    </source>
</reference>
<organism evidence="1 2">
    <name type="scientific">Coemansia nantahalensis</name>
    <dbReference type="NCBI Taxonomy" id="2789366"/>
    <lineage>
        <taxon>Eukaryota</taxon>
        <taxon>Fungi</taxon>
        <taxon>Fungi incertae sedis</taxon>
        <taxon>Zoopagomycota</taxon>
        <taxon>Kickxellomycotina</taxon>
        <taxon>Kickxellomycetes</taxon>
        <taxon>Kickxellales</taxon>
        <taxon>Kickxellaceae</taxon>
        <taxon>Coemansia</taxon>
    </lineage>
</organism>
<evidence type="ECO:0000313" key="1">
    <source>
        <dbReference type="EMBL" id="KAJ2771559.1"/>
    </source>
</evidence>
<proteinExistence type="predicted"/>
<keyword evidence="1" id="KW-0436">Ligase</keyword>
<name>A0ACC1K1J9_9FUNG</name>
<evidence type="ECO:0000313" key="2">
    <source>
        <dbReference type="Proteomes" id="UP001140234"/>
    </source>
</evidence>
<dbReference type="Proteomes" id="UP001140234">
    <property type="component" value="Unassembled WGS sequence"/>
</dbReference>
<accession>A0ACC1K1J9</accession>